<evidence type="ECO:0000313" key="3">
    <source>
        <dbReference type="Proteomes" id="UP000277864"/>
    </source>
</evidence>
<dbReference type="SUPFAM" id="SSF53448">
    <property type="entry name" value="Nucleotide-diphospho-sugar transferases"/>
    <property type="match status" value="1"/>
</dbReference>
<feature type="domain" description="Glycosyltransferase 2-like" evidence="1">
    <location>
        <begin position="10"/>
        <end position="191"/>
    </location>
</feature>
<dbReference type="Pfam" id="PF00535">
    <property type="entry name" value="Glycos_transf_2"/>
    <property type="match status" value="1"/>
</dbReference>
<dbReference type="PANTHER" id="PTHR43179">
    <property type="entry name" value="RHAMNOSYLTRANSFERASE WBBL"/>
    <property type="match status" value="1"/>
</dbReference>
<reference evidence="2 3" key="1">
    <citation type="submission" date="2018-03" db="EMBL/GenBank/DDBJ databases">
        <authorList>
            <person name="Gulvik C.A."/>
        </authorList>
    </citation>
    <scope>NUCLEOTIDE SEQUENCE [LARGE SCALE GENOMIC DNA]</scope>
    <source>
        <strain evidence="2 3">JCM 31581</strain>
    </source>
</reference>
<proteinExistence type="predicted"/>
<dbReference type="EMBL" id="PXZH01000001">
    <property type="protein sequence ID" value="RST89890.1"/>
    <property type="molecule type" value="Genomic_DNA"/>
</dbReference>
<evidence type="ECO:0000259" key="1">
    <source>
        <dbReference type="Pfam" id="PF00535"/>
    </source>
</evidence>
<dbReference type="Gene3D" id="3.90.550.10">
    <property type="entry name" value="Spore Coat Polysaccharide Biosynthesis Protein SpsA, Chain A"/>
    <property type="match status" value="1"/>
</dbReference>
<dbReference type="Proteomes" id="UP000277864">
    <property type="component" value="Unassembled WGS sequence"/>
</dbReference>
<accession>A0A3R9YFB9</accession>
<dbReference type="InterPro" id="IPR029044">
    <property type="entry name" value="Nucleotide-diphossugar_trans"/>
</dbReference>
<keyword evidence="2" id="KW-0808">Transferase</keyword>
<organism evidence="2 3">
    <name type="scientific">Vagococcus humatus</name>
    <dbReference type="NCBI Taxonomy" id="1889241"/>
    <lineage>
        <taxon>Bacteria</taxon>
        <taxon>Bacillati</taxon>
        <taxon>Bacillota</taxon>
        <taxon>Bacilli</taxon>
        <taxon>Lactobacillales</taxon>
        <taxon>Enterococcaceae</taxon>
        <taxon>Vagococcus</taxon>
    </lineage>
</organism>
<sequence length="261" mass="30823">MQTEELLISIVTYNSKEMFRVLDNLRETLATSNFHRIVIFDNHSEPAYQDKLREYEDIAAIHFHESNEGFGFGHNYNLLEASAPYYLILNPDVIITKQALEELLALIKTESDIGLVVPRVLYPDGTPQYLIRERVSVFDYALRFVPFNWVKKLFDKRLASYECRDLPTDRVSQVRIGSGCCMLVRQEAFQAVGGFDPRYFMYFEDYDLCLELGKKNYRILYTPMTTIFHYYGKAAHKSYAMFKIFMRSMRQFFSKWGWKVF</sequence>
<dbReference type="PANTHER" id="PTHR43179:SF10">
    <property type="entry name" value="GLYCOSYL TRANSFERASE"/>
    <property type="match status" value="1"/>
</dbReference>
<evidence type="ECO:0000313" key="2">
    <source>
        <dbReference type="EMBL" id="RST89890.1"/>
    </source>
</evidence>
<gene>
    <name evidence="2" type="ORF">C7P63_02090</name>
</gene>
<name>A0A3R9YFB9_9ENTE</name>
<dbReference type="CDD" id="cd04186">
    <property type="entry name" value="GT_2_like_c"/>
    <property type="match status" value="1"/>
</dbReference>
<dbReference type="RefSeq" id="WP_125942502.1">
    <property type="nucleotide sequence ID" value="NZ_PXZH01000001.1"/>
</dbReference>
<dbReference type="AlphaFoldDB" id="A0A3R9YFB9"/>
<dbReference type="GO" id="GO:0016740">
    <property type="term" value="F:transferase activity"/>
    <property type="evidence" value="ECO:0007669"/>
    <property type="project" value="UniProtKB-KW"/>
</dbReference>
<dbReference type="OrthoDB" id="9771846at2"/>
<comment type="caution">
    <text evidence="2">The sequence shown here is derived from an EMBL/GenBank/DDBJ whole genome shotgun (WGS) entry which is preliminary data.</text>
</comment>
<keyword evidence="3" id="KW-1185">Reference proteome</keyword>
<protein>
    <submittedName>
        <fullName evidence="2">Glycosyl transferase family 2</fullName>
    </submittedName>
</protein>
<dbReference type="InterPro" id="IPR001173">
    <property type="entry name" value="Glyco_trans_2-like"/>
</dbReference>